<evidence type="ECO:0000313" key="6">
    <source>
        <dbReference type="EMBL" id="MBO8438009.1"/>
    </source>
</evidence>
<sequence length="155" mass="17830">MLRYSSFDIVFQEVPDEVTLALNITRCPNHCRGCHSPWLWEDIGTPLDESVLSQIIENYRGEITCVCFMGGDISPRRVEDLSKQVRAQFPELKTAWYSGRDVLPEEINAESFNYIKLGRYCETLGGLRSRTTNQRMYKIQDDGTMLDITTVFYGS</sequence>
<comment type="cofactor">
    <cofactor evidence="1">
        <name>[4Fe-4S] cluster</name>
        <dbReference type="ChEBI" id="CHEBI:49883"/>
    </cofactor>
</comment>
<dbReference type="GO" id="GO:0003824">
    <property type="term" value="F:catalytic activity"/>
    <property type="evidence" value="ECO:0007669"/>
    <property type="project" value="InterPro"/>
</dbReference>
<accession>A0A9D9E1U5</accession>
<dbReference type="GO" id="GO:0046872">
    <property type="term" value="F:metal ion binding"/>
    <property type="evidence" value="ECO:0007669"/>
    <property type="project" value="UniProtKB-KW"/>
</dbReference>
<dbReference type="AlphaFoldDB" id="A0A9D9E1U5"/>
<dbReference type="InterPro" id="IPR013785">
    <property type="entry name" value="Aldolase_TIM"/>
</dbReference>
<dbReference type="NCBIfam" id="TIGR02826">
    <property type="entry name" value="RNR_activ_nrdG3"/>
    <property type="match status" value="1"/>
</dbReference>
<evidence type="ECO:0000313" key="7">
    <source>
        <dbReference type="Proteomes" id="UP000823636"/>
    </source>
</evidence>
<proteinExistence type="predicted"/>
<keyword evidence="5" id="KW-0411">Iron-sulfur</keyword>
<keyword evidence="2" id="KW-0949">S-adenosyl-L-methionine</keyword>
<organism evidence="6 7">
    <name type="scientific">Candidatus Caccoplasma merdipullorum</name>
    <dbReference type="NCBI Taxonomy" id="2840718"/>
    <lineage>
        <taxon>Bacteria</taxon>
        <taxon>Pseudomonadati</taxon>
        <taxon>Bacteroidota</taxon>
        <taxon>Bacteroidia</taxon>
        <taxon>Bacteroidales</taxon>
        <taxon>Bacteroidaceae</taxon>
        <taxon>Bacteroidaceae incertae sedis</taxon>
        <taxon>Candidatus Caccoplasma</taxon>
    </lineage>
</organism>
<dbReference type="Pfam" id="PF13353">
    <property type="entry name" value="Fer4_12"/>
    <property type="match status" value="1"/>
</dbReference>
<evidence type="ECO:0000256" key="2">
    <source>
        <dbReference type="ARBA" id="ARBA00022691"/>
    </source>
</evidence>
<dbReference type="Gene3D" id="3.20.20.70">
    <property type="entry name" value="Aldolase class I"/>
    <property type="match status" value="1"/>
</dbReference>
<dbReference type="Proteomes" id="UP000823636">
    <property type="component" value="Unassembled WGS sequence"/>
</dbReference>
<dbReference type="InterPro" id="IPR007197">
    <property type="entry name" value="rSAM"/>
</dbReference>
<protein>
    <submittedName>
        <fullName evidence="6">Anaerobic ribonucleoside-triphosphate reductase activating protein</fullName>
    </submittedName>
</protein>
<dbReference type="SFLD" id="SFLDS00029">
    <property type="entry name" value="Radical_SAM"/>
    <property type="match status" value="1"/>
</dbReference>
<dbReference type="EMBL" id="JADIMW010000038">
    <property type="protein sequence ID" value="MBO8438009.1"/>
    <property type="molecule type" value="Genomic_DNA"/>
</dbReference>
<dbReference type="InterPro" id="IPR058240">
    <property type="entry name" value="rSAM_sf"/>
</dbReference>
<dbReference type="GO" id="GO:0051536">
    <property type="term" value="F:iron-sulfur cluster binding"/>
    <property type="evidence" value="ECO:0007669"/>
    <property type="project" value="UniProtKB-KW"/>
</dbReference>
<keyword evidence="4" id="KW-0408">Iron</keyword>
<dbReference type="InterPro" id="IPR014191">
    <property type="entry name" value="Anaer_RNR_activator"/>
</dbReference>
<evidence type="ECO:0000256" key="1">
    <source>
        <dbReference type="ARBA" id="ARBA00001966"/>
    </source>
</evidence>
<gene>
    <name evidence="6" type="primary">nrdG</name>
    <name evidence="6" type="ORF">IAC54_03805</name>
</gene>
<reference evidence="6" key="2">
    <citation type="journal article" date="2021" name="PeerJ">
        <title>Extensive microbial diversity within the chicken gut microbiome revealed by metagenomics and culture.</title>
        <authorList>
            <person name="Gilroy R."/>
            <person name="Ravi A."/>
            <person name="Getino M."/>
            <person name="Pursley I."/>
            <person name="Horton D.L."/>
            <person name="Alikhan N.F."/>
            <person name="Baker D."/>
            <person name="Gharbi K."/>
            <person name="Hall N."/>
            <person name="Watson M."/>
            <person name="Adriaenssens E.M."/>
            <person name="Foster-Nyarko E."/>
            <person name="Jarju S."/>
            <person name="Secka A."/>
            <person name="Antonio M."/>
            <person name="Oren A."/>
            <person name="Chaudhuri R.R."/>
            <person name="La Ragione R."/>
            <person name="Hildebrand F."/>
            <person name="Pallen M.J."/>
        </authorList>
    </citation>
    <scope>NUCLEOTIDE SEQUENCE</scope>
    <source>
        <strain evidence="6">G3-4614</strain>
    </source>
</reference>
<evidence type="ECO:0000256" key="3">
    <source>
        <dbReference type="ARBA" id="ARBA00022723"/>
    </source>
</evidence>
<reference evidence="6" key="1">
    <citation type="submission" date="2020-10" db="EMBL/GenBank/DDBJ databases">
        <authorList>
            <person name="Gilroy R."/>
        </authorList>
    </citation>
    <scope>NUCLEOTIDE SEQUENCE</scope>
    <source>
        <strain evidence="6">G3-4614</strain>
    </source>
</reference>
<keyword evidence="3" id="KW-0479">Metal-binding</keyword>
<comment type="caution">
    <text evidence="6">The sequence shown here is derived from an EMBL/GenBank/DDBJ whole genome shotgun (WGS) entry which is preliminary data.</text>
</comment>
<evidence type="ECO:0000256" key="5">
    <source>
        <dbReference type="ARBA" id="ARBA00023014"/>
    </source>
</evidence>
<evidence type="ECO:0000256" key="4">
    <source>
        <dbReference type="ARBA" id="ARBA00023004"/>
    </source>
</evidence>
<dbReference type="SUPFAM" id="SSF102114">
    <property type="entry name" value="Radical SAM enzymes"/>
    <property type="match status" value="1"/>
</dbReference>
<name>A0A9D9E1U5_9BACT</name>